<gene>
    <name evidence="2" type="ORF">DRP43_05215</name>
</gene>
<feature type="domain" description="VOC" evidence="1">
    <location>
        <begin position="1"/>
        <end position="37"/>
    </location>
</feature>
<dbReference type="AlphaFoldDB" id="A0A660SD41"/>
<dbReference type="InterPro" id="IPR037523">
    <property type="entry name" value="VOC_core"/>
</dbReference>
<reference evidence="2 3" key="1">
    <citation type="submission" date="2018-06" db="EMBL/GenBank/DDBJ databases">
        <title>Extensive metabolic versatility and redundancy in microbially diverse, dynamic hydrothermal sediments.</title>
        <authorList>
            <person name="Dombrowski N."/>
            <person name="Teske A."/>
            <person name="Baker B.J."/>
        </authorList>
    </citation>
    <scope>NUCLEOTIDE SEQUENCE [LARGE SCALE GENOMIC DNA]</scope>
    <source>
        <strain evidence="2">B10_G13</strain>
    </source>
</reference>
<dbReference type="InterPro" id="IPR029068">
    <property type="entry name" value="Glyas_Bleomycin-R_OHBP_Dase"/>
</dbReference>
<evidence type="ECO:0000313" key="3">
    <source>
        <dbReference type="Proteomes" id="UP000271125"/>
    </source>
</evidence>
<evidence type="ECO:0000259" key="1">
    <source>
        <dbReference type="PROSITE" id="PS51819"/>
    </source>
</evidence>
<dbReference type="Gene3D" id="3.10.180.10">
    <property type="entry name" value="2,3-Dihydroxybiphenyl 1,2-Dioxygenase, domain 1"/>
    <property type="match status" value="1"/>
</dbReference>
<protein>
    <recommendedName>
        <fullName evidence="1">VOC domain-containing protein</fullName>
    </recommendedName>
</protein>
<dbReference type="Pfam" id="PF12681">
    <property type="entry name" value="Glyoxalase_2"/>
    <property type="match status" value="1"/>
</dbReference>
<feature type="non-terminal residue" evidence="2">
    <location>
        <position position="1"/>
    </location>
</feature>
<proteinExistence type="predicted"/>
<dbReference type="InterPro" id="IPR025870">
    <property type="entry name" value="Glyoxalase-like_dom"/>
</dbReference>
<name>A0A660SD41_UNCT6</name>
<dbReference type="SUPFAM" id="SSF54593">
    <property type="entry name" value="Glyoxalase/Bleomycin resistance protein/Dihydroxybiphenyl dioxygenase"/>
    <property type="match status" value="1"/>
</dbReference>
<dbReference type="PROSITE" id="PS51819">
    <property type="entry name" value="VOC"/>
    <property type="match status" value="1"/>
</dbReference>
<dbReference type="Proteomes" id="UP000271125">
    <property type="component" value="Unassembled WGS sequence"/>
</dbReference>
<accession>A0A660SD41</accession>
<sequence>IKSKNIEFLHEIHEEPWGQRTIRFFDPDNHLIEIGEPLPIFIKNMNIKKQLNIFRNHWI</sequence>
<organism evidence="2 3">
    <name type="scientific">candidate division TA06 bacterium</name>
    <dbReference type="NCBI Taxonomy" id="2250710"/>
    <lineage>
        <taxon>Bacteria</taxon>
        <taxon>Bacteria division TA06</taxon>
    </lineage>
</organism>
<evidence type="ECO:0000313" key="2">
    <source>
        <dbReference type="EMBL" id="RKX68718.1"/>
    </source>
</evidence>
<dbReference type="EMBL" id="QNBD01000246">
    <property type="protein sequence ID" value="RKX68718.1"/>
    <property type="molecule type" value="Genomic_DNA"/>
</dbReference>
<comment type="caution">
    <text evidence="2">The sequence shown here is derived from an EMBL/GenBank/DDBJ whole genome shotgun (WGS) entry which is preliminary data.</text>
</comment>